<dbReference type="Pfam" id="PF22366">
    <property type="entry name" value="NDH2_C"/>
    <property type="match status" value="1"/>
</dbReference>
<gene>
    <name evidence="13" type="ORF">E0W60_29700</name>
</gene>
<feature type="domain" description="External alternative NADH-ubiquinone oxidoreductase-like C-terminal" evidence="12">
    <location>
        <begin position="354"/>
        <end position="410"/>
    </location>
</feature>
<dbReference type="AlphaFoldDB" id="A0A4P7LGQ4"/>
<comment type="catalytic activity">
    <reaction evidence="8">
        <text>a quinone + NADH + H(+) = a quinol + NAD(+)</text>
        <dbReference type="Rhea" id="RHEA:46160"/>
        <dbReference type="ChEBI" id="CHEBI:15378"/>
        <dbReference type="ChEBI" id="CHEBI:24646"/>
        <dbReference type="ChEBI" id="CHEBI:57540"/>
        <dbReference type="ChEBI" id="CHEBI:57945"/>
        <dbReference type="ChEBI" id="CHEBI:132124"/>
        <dbReference type="EC" id="1.6.5.9"/>
    </reaction>
</comment>
<dbReference type="GO" id="GO:0050136">
    <property type="term" value="F:NADH dehydrogenase (quinone) (non-electrogenic) activity"/>
    <property type="evidence" value="ECO:0007669"/>
    <property type="project" value="UniProtKB-EC"/>
</dbReference>
<dbReference type="EMBL" id="CP038636">
    <property type="protein sequence ID" value="QBY55276.1"/>
    <property type="molecule type" value="Genomic_DNA"/>
</dbReference>
<keyword evidence="4" id="KW-0274">FAD</keyword>
<keyword evidence="6" id="KW-0560">Oxidoreductase</keyword>
<evidence type="ECO:0000256" key="2">
    <source>
        <dbReference type="ARBA" id="ARBA00012637"/>
    </source>
</evidence>
<evidence type="ECO:0000256" key="7">
    <source>
        <dbReference type="ARBA" id="ARBA00023027"/>
    </source>
</evidence>
<protein>
    <recommendedName>
        <fullName evidence="2">NADH:ubiquinone reductase (non-electrogenic)</fullName>
        <ecNumber evidence="2">1.6.5.9</ecNumber>
    </recommendedName>
</protein>
<dbReference type="PANTHER" id="PTHR43706:SF47">
    <property type="entry name" value="EXTERNAL NADH-UBIQUINONE OXIDOREDUCTASE 1, MITOCHONDRIAL-RELATED"/>
    <property type="match status" value="1"/>
</dbReference>
<evidence type="ECO:0000256" key="10">
    <source>
        <dbReference type="SAM" id="Phobius"/>
    </source>
</evidence>
<dbReference type="RefSeq" id="WP_135706547.1">
    <property type="nucleotide sequence ID" value="NZ_CP038636.1"/>
</dbReference>
<keyword evidence="10" id="KW-0472">Membrane</keyword>
<dbReference type="PANTHER" id="PTHR43706">
    <property type="entry name" value="NADH DEHYDROGENASE"/>
    <property type="match status" value="1"/>
</dbReference>
<dbReference type="PRINTS" id="PR00368">
    <property type="entry name" value="FADPNR"/>
</dbReference>
<keyword evidence="10" id="KW-1133">Transmembrane helix</keyword>
<evidence type="ECO:0000256" key="1">
    <source>
        <dbReference type="ARBA" id="ARBA00005272"/>
    </source>
</evidence>
<dbReference type="InterPro" id="IPR023753">
    <property type="entry name" value="FAD/NAD-binding_dom"/>
</dbReference>
<name>A0A4P7LGQ4_9BURK</name>
<sequence>MLAENNIVIIGGGFAGTTLAQALEKLLPTTHRLMLVSNESYTTFNPMLAEVVGASVFPEHVIVPIRQMLRRTQFIMGTVQDVNYAQGKLSCTTLAGLREIPFDHLVFAFGTRANLDLVPGMAEHALPLKLVGDALFIRNRVLRQLARMELESDLVLRRRLGHFIVVGGGFSGVEVAGELADYLCSIRRFYPRVQREELAVTLLHDTGQLLPELPASLGMAAARHMAARGIRLRLGTRAVRFEADTVVLADGEMIEGATVVCTVGTKPNPLVATLERNLALATRRGRIETNPDMSVRGMPGLWAIGDCARVANAATDEDSLPTAQFAVAQARQLAHNLAGHLEQRESKPFSYQSKGAMASIGHMKGVAQVYGFSFSGLPAWLAWRALYLMRMPTLGRKLRLWAEWTLSMFFPTDITHLRFTRTSEADESPPDGLPPHRPQAPGASATRIATHDLSGIPRAPYATPAAPTLTGDQHA</sequence>
<keyword evidence="5" id="KW-0809">Transit peptide</keyword>
<geneLocation type="plasmid" evidence="13">
    <name>unnamed1</name>
</geneLocation>
<dbReference type="InterPro" id="IPR054585">
    <property type="entry name" value="NDH2-like_C"/>
</dbReference>
<evidence type="ECO:0000313" key="13">
    <source>
        <dbReference type="EMBL" id="QBY55276.1"/>
    </source>
</evidence>
<reference evidence="13 14" key="1">
    <citation type="submission" date="2019-03" db="EMBL/GenBank/DDBJ databases">
        <title>Efficiently degradation of phenoxyalkanoic acid herbicides by Cupriavidus oxalaticus strain X32.</title>
        <authorList>
            <person name="Sheng X."/>
        </authorList>
    </citation>
    <scope>NUCLEOTIDE SEQUENCE [LARGE SCALE GENOMIC DNA]</scope>
    <source>
        <strain evidence="13 14">X32</strain>
        <plasmid evidence="13 14">unnamed1</plasmid>
    </source>
</reference>
<keyword evidence="7" id="KW-0520">NAD</keyword>
<evidence type="ECO:0000256" key="6">
    <source>
        <dbReference type="ARBA" id="ARBA00023002"/>
    </source>
</evidence>
<keyword evidence="13" id="KW-0614">Plasmid</keyword>
<proteinExistence type="inferred from homology"/>
<accession>A0A4P7LGQ4</accession>
<evidence type="ECO:0000256" key="9">
    <source>
        <dbReference type="SAM" id="MobiDB-lite"/>
    </source>
</evidence>
<evidence type="ECO:0000256" key="3">
    <source>
        <dbReference type="ARBA" id="ARBA00022630"/>
    </source>
</evidence>
<feature type="region of interest" description="Disordered" evidence="9">
    <location>
        <begin position="422"/>
        <end position="475"/>
    </location>
</feature>
<dbReference type="SUPFAM" id="SSF51905">
    <property type="entry name" value="FAD/NAD(P)-binding domain"/>
    <property type="match status" value="1"/>
</dbReference>
<evidence type="ECO:0000256" key="4">
    <source>
        <dbReference type="ARBA" id="ARBA00022827"/>
    </source>
</evidence>
<evidence type="ECO:0000256" key="5">
    <source>
        <dbReference type="ARBA" id="ARBA00022946"/>
    </source>
</evidence>
<dbReference type="Proteomes" id="UP000295294">
    <property type="component" value="Plasmid unnamed1"/>
</dbReference>
<evidence type="ECO:0000259" key="11">
    <source>
        <dbReference type="Pfam" id="PF07992"/>
    </source>
</evidence>
<comment type="similarity">
    <text evidence="1">Belongs to the NADH dehydrogenase family.</text>
</comment>
<dbReference type="Pfam" id="PF07992">
    <property type="entry name" value="Pyr_redox_2"/>
    <property type="match status" value="1"/>
</dbReference>
<feature type="domain" description="FAD/NAD(P)-binding" evidence="11">
    <location>
        <begin position="6"/>
        <end position="330"/>
    </location>
</feature>
<dbReference type="InterPro" id="IPR036188">
    <property type="entry name" value="FAD/NAD-bd_sf"/>
</dbReference>
<feature type="compositionally biased region" description="Low complexity" evidence="9">
    <location>
        <begin position="457"/>
        <end position="475"/>
    </location>
</feature>
<evidence type="ECO:0000256" key="8">
    <source>
        <dbReference type="ARBA" id="ARBA00047599"/>
    </source>
</evidence>
<keyword evidence="10" id="KW-0812">Transmembrane</keyword>
<dbReference type="EC" id="1.6.5.9" evidence="2"/>
<evidence type="ECO:0000259" key="12">
    <source>
        <dbReference type="Pfam" id="PF22366"/>
    </source>
</evidence>
<dbReference type="OrthoDB" id="9781621at2"/>
<dbReference type="InterPro" id="IPR045024">
    <property type="entry name" value="NDH-2"/>
</dbReference>
<dbReference type="PRINTS" id="PR00411">
    <property type="entry name" value="PNDRDTASEI"/>
</dbReference>
<feature type="transmembrane region" description="Helical" evidence="10">
    <location>
        <begin position="369"/>
        <end position="389"/>
    </location>
</feature>
<organism evidence="13 14">
    <name type="scientific">Cupriavidus oxalaticus</name>
    <dbReference type="NCBI Taxonomy" id="96344"/>
    <lineage>
        <taxon>Bacteria</taxon>
        <taxon>Pseudomonadati</taxon>
        <taxon>Pseudomonadota</taxon>
        <taxon>Betaproteobacteria</taxon>
        <taxon>Burkholderiales</taxon>
        <taxon>Burkholderiaceae</taxon>
        <taxon>Cupriavidus</taxon>
    </lineage>
</organism>
<dbReference type="KEGG" id="cox:E0W60_29700"/>
<dbReference type="Gene3D" id="3.50.50.100">
    <property type="match status" value="1"/>
</dbReference>
<keyword evidence="3" id="KW-0285">Flavoprotein</keyword>
<evidence type="ECO:0000313" key="14">
    <source>
        <dbReference type="Proteomes" id="UP000295294"/>
    </source>
</evidence>